<dbReference type="Pfam" id="PF13359">
    <property type="entry name" value="DDE_Tnp_4"/>
    <property type="match status" value="1"/>
</dbReference>
<sequence length="275" mass="32169">MNDADREEIEALIRIAVPRVFRDRTDPLEILDDIHFRERFRLSRNGFYYVLSLIRDDLAPQTIRSASLTSAQKFAVFLETIGSDNLQRVSGVTLGCSQPTVSRIIAEVSDLFYRRRREFISWPTQEQQRVMKRSRSANYNCNNFFLVRKDYHSINMGAIADLDQRFIWISVKFPGRAHDSRVFRSSQLYRDLCTGRKKGVLLADSAYRSEKFLLKPILTETRTEAEGRYTRALCKGRAIIEHAFGSLKRQFQSLHTELRYAFKTHILPRKFFIQA</sequence>
<evidence type="ECO:0000256" key="2">
    <source>
        <dbReference type="ARBA" id="ARBA00004123"/>
    </source>
</evidence>
<comment type="subcellular location">
    <subcellularLocation>
        <location evidence="2">Nucleus</location>
    </subcellularLocation>
</comment>
<protein>
    <submittedName>
        <fullName evidence="9">Transposase, IS4 family</fullName>
    </submittedName>
</protein>
<organism evidence="9 10">
    <name type="scientific">Ancylostoma caninum</name>
    <name type="common">Dog hookworm</name>
    <dbReference type="NCBI Taxonomy" id="29170"/>
    <lineage>
        <taxon>Eukaryota</taxon>
        <taxon>Metazoa</taxon>
        <taxon>Ecdysozoa</taxon>
        <taxon>Nematoda</taxon>
        <taxon>Chromadorea</taxon>
        <taxon>Rhabditida</taxon>
        <taxon>Rhabditina</taxon>
        <taxon>Rhabditomorpha</taxon>
        <taxon>Strongyloidea</taxon>
        <taxon>Ancylostomatidae</taxon>
        <taxon>Ancylostomatinae</taxon>
        <taxon>Ancylostoma</taxon>
    </lineage>
</organism>
<dbReference type="Proteomes" id="UP000252519">
    <property type="component" value="Unassembled WGS sequence"/>
</dbReference>
<feature type="domain" description="DDE Tnp4" evidence="8">
    <location>
        <begin position="141"/>
        <end position="264"/>
    </location>
</feature>
<evidence type="ECO:0000256" key="7">
    <source>
        <dbReference type="ARBA" id="ARBA00023242"/>
    </source>
</evidence>
<dbReference type="GO" id="GO:0005634">
    <property type="term" value="C:nucleus"/>
    <property type="evidence" value="ECO:0007669"/>
    <property type="project" value="UniProtKB-SubCell"/>
</dbReference>
<keyword evidence="5" id="KW-0479">Metal-binding</keyword>
<comment type="caution">
    <text evidence="9">The sequence shown here is derived from an EMBL/GenBank/DDBJ whole genome shotgun (WGS) entry which is preliminary data.</text>
</comment>
<dbReference type="STRING" id="29170.A0A368F1J7"/>
<evidence type="ECO:0000256" key="6">
    <source>
        <dbReference type="ARBA" id="ARBA00022801"/>
    </source>
</evidence>
<dbReference type="GO" id="GO:0016787">
    <property type="term" value="F:hydrolase activity"/>
    <property type="evidence" value="ECO:0007669"/>
    <property type="project" value="UniProtKB-KW"/>
</dbReference>
<dbReference type="EMBL" id="JOJR01009924">
    <property type="protein sequence ID" value="RCN25922.1"/>
    <property type="molecule type" value="Genomic_DNA"/>
</dbReference>
<dbReference type="OrthoDB" id="5852834at2759"/>
<comment type="cofactor">
    <cofactor evidence="1">
        <name>a divalent metal cation</name>
        <dbReference type="ChEBI" id="CHEBI:60240"/>
    </cofactor>
</comment>
<evidence type="ECO:0000256" key="1">
    <source>
        <dbReference type="ARBA" id="ARBA00001968"/>
    </source>
</evidence>
<proteinExistence type="inferred from homology"/>
<comment type="similarity">
    <text evidence="3">Belongs to the HARBI1 family.</text>
</comment>
<evidence type="ECO:0000313" key="10">
    <source>
        <dbReference type="Proteomes" id="UP000252519"/>
    </source>
</evidence>
<dbReference type="PANTHER" id="PTHR22930">
    <property type="match status" value="1"/>
</dbReference>
<accession>A0A368F1J7</accession>
<name>A0A368F1J7_ANCCA</name>
<evidence type="ECO:0000256" key="3">
    <source>
        <dbReference type="ARBA" id="ARBA00006958"/>
    </source>
</evidence>
<evidence type="ECO:0000259" key="8">
    <source>
        <dbReference type="Pfam" id="PF13359"/>
    </source>
</evidence>
<gene>
    <name evidence="9" type="ORF">ANCCAN_28360</name>
</gene>
<reference evidence="9 10" key="1">
    <citation type="submission" date="2014-10" db="EMBL/GenBank/DDBJ databases">
        <title>Draft genome of the hookworm Ancylostoma caninum.</title>
        <authorList>
            <person name="Mitreva M."/>
        </authorList>
    </citation>
    <scope>NUCLEOTIDE SEQUENCE [LARGE SCALE GENOMIC DNA]</scope>
    <source>
        <strain evidence="9 10">Baltimore</strain>
    </source>
</reference>
<keyword evidence="4" id="KW-0540">Nuclease</keyword>
<dbReference type="PANTHER" id="PTHR22930:SF85">
    <property type="entry name" value="GH03217P-RELATED"/>
    <property type="match status" value="1"/>
</dbReference>
<dbReference type="GO" id="GO:0046872">
    <property type="term" value="F:metal ion binding"/>
    <property type="evidence" value="ECO:0007669"/>
    <property type="project" value="UniProtKB-KW"/>
</dbReference>
<evidence type="ECO:0000256" key="4">
    <source>
        <dbReference type="ARBA" id="ARBA00022722"/>
    </source>
</evidence>
<keyword evidence="7" id="KW-0539">Nucleus</keyword>
<keyword evidence="10" id="KW-1185">Reference proteome</keyword>
<dbReference type="InterPro" id="IPR027806">
    <property type="entry name" value="HARBI1_dom"/>
</dbReference>
<dbReference type="GO" id="GO:0004518">
    <property type="term" value="F:nuclease activity"/>
    <property type="evidence" value="ECO:0007669"/>
    <property type="project" value="UniProtKB-KW"/>
</dbReference>
<evidence type="ECO:0000313" key="9">
    <source>
        <dbReference type="EMBL" id="RCN25922.1"/>
    </source>
</evidence>
<keyword evidence="6" id="KW-0378">Hydrolase</keyword>
<dbReference type="InterPro" id="IPR045249">
    <property type="entry name" value="HARBI1-like"/>
</dbReference>
<evidence type="ECO:0000256" key="5">
    <source>
        <dbReference type="ARBA" id="ARBA00022723"/>
    </source>
</evidence>
<dbReference type="AlphaFoldDB" id="A0A368F1J7"/>